<evidence type="ECO:0000313" key="6">
    <source>
        <dbReference type="Proteomes" id="UP000094147"/>
    </source>
</evidence>
<dbReference type="STRING" id="1144748.KS2013_590"/>
<keyword evidence="2" id="KW-0472">Membrane</keyword>
<feature type="signal peptide" evidence="3">
    <location>
        <begin position="1"/>
        <end position="31"/>
    </location>
</feature>
<sequence precursor="true">MSMTAKSLWLQSIIKLSALLLLSTIASVSSAEITMSLDRTDIHEHETFRLRVQVEETDTLRQGASRNFIPEEITVRSRQEYNNSVIINGQYNIQRGWDFELLAQKAGTYTIPALTIGNERSKPFVIRVLPEQDDLSTTQASKVKLRSNVSDDEIYVQQQLIFTVRIYRSVIARNEKLPPVRVSNALVEQLGDTSSFEVVKADQSYRVVERRYAIFPQQSGEMVIEPITYSARVPEDSERRSPWQRSQLQPISLSTQKYTIKVKPKPSNAAEPWLPAKKLKLTANWKPANQNFRVGEPANLDLIISATGLLKTQLPAINFPDQGSLTIYRDSPQYHQRFNRFGVNSYHFEKVTVIPSQTGEVEIPEIKVPWWNVKTDKQEYAVLPAIRFNVNPSNKQILQNQQQMVIPESQQPSSQDNTSQSEGLKLQPEESSGSTVWKYISLTFAVLWIFTLLFWLLQRRKDHKNHIHELPQQIETSSLNLGAAIKAAKSNVAHKTFKALQHWLFSQKEELKDISSLNGLIQYCRQNQLQQLGSELENLQESLYSNMEDSPSWDGQELAQLLPEITKIAQPIHNKKLPELYP</sequence>
<feature type="region of interest" description="Disordered" evidence="1">
    <location>
        <begin position="399"/>
        <end position="427"/>
    </location>
</feature>
<accession>A0A1B3B936</accession>
<proteinExistence type="predicted"/>
<evidence type="ECO:0000259" key="4">
    <source>
        <dbReference type="Pfam" id="PF25607"/>
    </source>
</evidence>
<dbReference type="OrthoDB" id="5293418at2"/>
<feature type="compositionally biased region" description="Polar residues" evidence="1">
    <location>
        <begin position="399"/>
        <end position="422"/>
    </location>
</feature>
<evidence type="ECO:0000256" key="2">
    <source>
        <dbReference type="SAM" id="Phobius"/>
    </source>
</evidence>
<dbReference type="PANTHER" id="PTHR40940:SF1">
    <property type="entry name" value="PROTEIN BATD"/>
    <property type="match status" value="1"/>
</dbReference>
<keyword evidence="2" id="KW-0812">Transmembrane</keyword>
<keyword evidence="6" id="KW-1185">Reference proteome</keyword>
<dbReference type="Pfam" id="PF25607">
    <property type="entry name" value="DUF7939"/>
    <property type="match status" value="1"/>
</dbReference>
<dbReference type="EMBL" id="CP012418">
    <property type="protein sequence ID" value="AOE49314.1"/>
    <property type="molecule type" value="Genomic_DNA"/>
</dbReference>
<dbReference type="Pfam" id="PF13584">
    <property type="entry name" value="BatD"/>
    <property type="match status" value="1"/>
</dbReference>
<protein>
    <recommendedName>
        <fullName evidence="4">DUF7939 domain-containing protein</fullName>
    </recommendedName>
</protein>
<feature type="transmembrane region" description="Helical" evidence="2">
    <location>
        <begin position="436"/>
        <end position="457"/>
    </location>
</feature>
<keyword evidence="3" id="KW-0732">Signal</keyword>
<dbReference type="InterPro" id="IPR057699">
    <property type="entry name" value="DUF7939"/>
</dbReference>
<name>A0A1B3B936_9GAMM</name>
<evidence type="ECO:0000313" key="5">
    <source>
        <dbReference type="EMBL" id="AOE49314.1"/>
    </source>
</evidence>
<dbReference type="InterPro" id="IPR025738">
    <property type="entry name" value="BatD"/>
</dbReference>
<dbReference type="PANTHER" id="PTHR40940">
    <property type="entry name" value="PROTEIN BATD-RELATED"/>
    <property type="match status" value="1"/>
</dbReference>
<dbReference type="KEGG" id="ksd:KS2013_590"/>
<reference evidence="6" key="1">
    <citation type="submission" date="2015-08" db="EMBL/GenBank/DDBJ databases">
        <authorList>
            <person name="Kim K.M."/>
        </authorList>
    </citation>
    <scope>NUCLEOTIDE SEQUENCE [LARGE SCALE GENOMIC DNA]</scope>
    <source>
        <strain evidence="6">KCTC 23892</strain>
    </source>
</reference>
<keyword evidence="2" id="KW-1133">Transmembrane helix</keyword>
<evidence type="ECO:0000256" key="3">
    <source>
        <dbReference type="SAM" id="SignalP"/>
    </source>
</evidence>
<dbReference type="AlphaFoldDB" id="A0A1B3B936"/>
<organism evidence="5 6">
    <name type="scientific">Kangiella sediminilitoris</name>
    <dbReference type="NCBI Taxonomy" id="1144748"/>
    <lineage>
        <taxon>Bacteria</taxon>
        <taxon>Pseudomonadati</taxon>
        <taxon>Pseudomonadota</taxon>
        <taxon>Gammaproteobacteria</taxon>
        <taxon>Kangiellales</taxon>
        <taxon>Kangiellaceae</taxon>
        <taxon>Kangiella</taxon>
    </lineage>
</organism>
<gene>
    <name evidence="5" type="ORF">KS2013_590</name>
</gene>
<evidence type="ECO:0000256" key="1">
    <source>
        <dbReference type="SAM" id="MobiDB-lite"/>
    </source>
</evidence>
<feature type="domain" description="DUF7939" evidence="4">
    <location>
        <begin position="484"/>
        <end position="565"/>
    </location>
</feature>
<dbReference type="Proteomes" id="UP000094147">
    <property type="component" value="Chromosome"/>
</dbReference>
<feature type="chain" id="PRO_5008544027" description="DUF7939 domain-containing protein" evidence="3">
    <location>
        <begin position="32"/>
        <end position="582"/>
    </location>
</feature>